<dbReference type="PROSITE" id="PS50181">
    <property type="entry name" value="FBOX"/>
    <property type="match status" value="1"/>
</dbReference>
<reference evidence="3 4" key="1">
    <citation type="submission" date="2019-11" db="EMBL/GenBank/DDBJ databases">
        <authorList>
            <person name="Jiao W.-B."/>
            <person name="Schneeberger K."/>
        </authorList>
    </citation>
    <scope>NUCLEOTIDE SEQUENCE [LARGE SCALE GENOMIC DNA]</scope>
    <source>
        <strain evidence="4">cv. An-1</strain>
    </source>
</reference>
<dbReference type="ExpressionAtlas" id="A0A654G6Q9">
    <property type="expression patterns" value="differential"/>
</dbReference>
<dbReference type="InterPro" id="IPR055294">
    <property type="entry name" value="FBL60-like"/>
</dbReference>
<protein>
    <recommendedName>
        <fullName evidence="2">F-box domain-containing protein</fullName>
    </recommendedName>
</protein>
<dbReference type="PANTHER" id="PTHR31293">
    <property type="entry name" value="RNI-LIKE SUPERFAMILY PROTEIN"/>
    <property type="match status" value="1"/>
</dbReference>
<sequence>METKRVLSSSGSIDSISPLPDELLSHILSFLPTKRAASTSILSKRWRTLFPLMNHLCASLYLDDTDLLYPERQTEEEYYVIHNSFRNFVDKTLSGCNNNSLKKFSLTYEDDDVQRMCLTTGMMSKALEQGVSDLELYIYMPLMYEPPRLLPDTVFINNTLVKLTLGTELCLGRSPWENLEELYIHHIYIEDRDEEFNIHTAPHYIAHNIKKLTVCYNNDVQAPRILSIYTPNLVYLDYSDYLTCLYNSENHFNDLLEARLDLAFARAGRWGDEHDTCLKIMNSITNVQILHLSCFTVENLATLHFEGSEKEYWQLLCNMIEKSPKLETLVLEGLYGISDCEVGIDGGNMVKVVEIQEYKGRLEELNQVKCFLREMENLEEVKVNTSDEIENKLQLTNDLLALLPKRSSKCNIHVL</sequence>
<dbReference type="InterPro" id="IPR006566">
    <property type="entry name" value="FBD"/>
</dbReference>
<dbReference type="InterPro" id="IPR036047">
    <property type="entry name" value="F-box-like_dom_sf"/>
</dbReference>
<feature type="domain" description="F-box" evidence="2">
    <location>
        <begin position="13"/>
        <end position="49"/>
    </location>
</feature>
<dbReference type="RefSeq" id="NP_198821.1">
    <property type="nucleotide sequence ID" value="NM_123368.1"/>
</dbReference>
<dbReference type="CDD" id="cd22160">
    <property type="entry name" value="F-box_AtFBL13-like"/>
    <property type="match status" value="1"/>
</dbReference>
<keyword evidence="1" id="KW-0175">Coiled coil</keyword>
<organism evidence="3 4">
    <name type="scientific">Arabidopsis thaliana</name>
    <name type="common">Mouse-ear cress</name>
    <dbReference type="NCBI Taxonomy" id="3702"/>
    <lineage>
        <taxon>Eukaryota</taxon>
        <taxon>Viridiplantae</taxon>
        <taxon>Streptophyta</taxon>
        <taxon>Embryophyta</taxon>
        <taxon>Tracheophyta</taxon>
        <taxon>Spermatophyta</taxon>
        <taxon>Magnoliopsida</taxon>
        <taxon>eudicotyledons</taxon>
        <taxon>Gunneridae</taxon>
        <taxon>Pentapetalae</taxon>
        <taxon>rosids</taxon>
        <taxon>malvids</taxon>
        <taxon>Brassicales</taxon>
        <taxon>Brassicaceae</taxon>
        <taxon>Camelineae</taxon>
        <taxon>Arabidopsis</taxon>
    </lineage>
</organism>
<proteinExistence type="predicted"/>
<dbReference type="EMBL" id="CACRSJ010000110">
    <property type="protein sequence ID" value="VYS68787.1"/>
    <property type="molecule type" value="Genomic_DNA"/>
</dbReference>
<dbReference type="InterPro" id="IPR001810">
    <property type="entry name" value="F-box_dom"/>
</dbReference>
<dbReference type="Gene3D" id="1.20.1280.50">
    <property type="match status" value="1"/>
</dbReference>
<dbReference type="KEGG" id="ath:AT5G40050"/>
<evidence type="ECO:0000313" key="3">
    <source>
        <dbReference type="EMBL" id="VYS68787.1"/>
    </source>
</evidence>
<dbReference type="SUPFAM" id="SSF81383">
    <property type="entry name" value="F-box domain"/>
    <property type="match status" value="1"/>
</dbReference>
<dbReference type="InterPro" id="IPR053781">
    <property type="entry name" value="F-box_AtFBL13-like"/>
</dbReference>
<dbReference type="OMA" id="TIRYNDH"/>
<dbReference type="AlphaFoldDB" id="A0A654G6Q9"/>
<dbReference type="Proteomes" id="UP000426265">
    <property type="component" value="Unassembled WGS sequence"/>
</dbReference>
<dbReference type="SMART" id="SM00579">
    <property type="entry name" value="FBD"/>
    <property type="match status" value="1"/>
</dbReference>
<dbReference type="SUPFAM" id="SSF52047">
    <property type="entry name" value="RNI-like"/>
    <property type="match status" value="1"/>
</dbReference>
<evidence type="ECO:0000313" key="4">
    <source>
        <dbReference type="Proteomes" id="UP000426265"/>
    </source>
</evidence>
<evidence type="ECO:0000256" key="1">
    <source>
        <dbReference type="SAM" id="Coils"/>
    </source>
</evidence>
<evidence type="ECO:0000259" key="2">
    <source>
        <dbReference type="PROSITE" id="PS50181"/>
    </source>
</evidence>
<feature type="coiled-coil region" evidence="1">
    <location>
        <begin position="368"/>
        <end position="395"/>
    </location>
</feature>
<dbReference type="Pfam" id="PF00646">
    <property type="entry name" value="F-box"/>
    <property type="match status" value="1"/>
</dbReference>
<dbReference type="SMART" id="SM00256">
    <property type="entry name" value="FBOX"/>
    <property type="match status" value="1"/>
</dbReference>
<dbReference type="PANTHER" id="PTHR31293:SF26">
    <property type="entry name" value="(RAPE) HYPOTHETICAL PROTEIN"/>
    <property type="match status" value="1"/>
</dbReference>
<name>A0A654G6Q9_ARATH</name>
<gene>
    <name evidence="3" type="ORF">AN1_LOCUS24174</name>
</gene>
<accession>A0A654G6Q9</accession>